<dbReference type="GO" id="GO:0006397">
    <property type="term" value="P:mRNA processing"/>
    <property type="evidence" value="ECO:0007669"/>
    <property type="project" value="InterPro"/>
</dbReference>
<dbReference type="AlphaFoldDB" id="A0A7R8YSW4"/>
<dbReference type="Pfam" id="PF01585">
    <property type="entry name" value="G-patch"/>
    <property type="match status" value="1"/>
</dbReference>
<dbReference type="InterPro" id="IPR000467">
    <property type="entry name" value="G_patch_dom"/>
</dbReference>
<gene>
    <name evidence="4" type="ORF">HERILL_LOCUS4184</name>
</gene>
<feature type="compositionally biased region" description="Basic and acidic residues" evidence="2">
    <location>
        <begin position="381"/>
        <end position="401"/>
    </location>
</feature>
<feature type="compositionally biased region" description="Basic and acidic residues" evidence="2">
    <location>
        <begin position="732"/>
        <end position="760"/>
    </location>
</feature>
<dbReference type="GO" id="GO:0003723">
    <property type="term" value="F:RNA binding"/>
    <property type="evidence" value="ECO:0007669"/>
    <property type="project" value="TreeGrafter"/>
</dbReference>
<feature type="compositionally biased region" description="Basic and acidic residues" evidence="2">
    <location>
        <begin position="940"/>
        <end position="954"/>
    </location>
</feature>
<dbReference type="InterPro" id="IPR011666">
    <property type="entry name" value="DUF1604"/>
</dbReference>
<evidence type="ECO:0000313" key="4">
    <source>
        <dbReference type="EMBL" id="CAD7081059.1"/>
    </source>
</evidence>
<feature type="domain" description="G-patch" evidence="3">
    <location>
        <begin position="151"/>
        <end position="174"/>
    </location>
</feature>
<dbReference type="PANTHER" id="PTHR13384">
    <property type="entry name" value="G PATCH DOMAIN-CONTAINING PROTEIN 1"/>
    <property type="match status" value="1"/>
</dbReference>
<feature type="region of interest" description="Disordered" evidence="2">
    <location>
        <begin position="1"/>
        <end position="29"/>
    </location>
</feature>
<name>A0A7R8YSW4_HERIL</name>
<dbReference type="GO" id="GO:0005634">
    <property type="term" value="C:nucleus"/>
    <property type="evidence" value="ECO:0007669"/>
    <property type="project" value="TreeGrafter"/>
</dbReference>
<feature type="region of interest" description="Disordered" evidence="2">
    <location>
        <begin position="815"/>
        <end position="926"/>
    </location>
</feature>
<feature type="compositionally biased region" description="Basic and acidic residues" evidence="2">
    <location>
        <begin position="879"/>
        <end position="891"/>
    </location>
</feature>
<feature type="compositionally biased region" description="Basic and acidic residues" evidence="2">
    <location>
        <begin position="776"/>
        <end position="787"/>
    </location>
</feature>
<proteinExistence type="inferred from homology"/>
<organism evidence="4 5">
    <name type="scientific">Hermetia illucens</name>
    <name type="common">Black soldier fly</name>
    <dbReference type="NCBI Taxonomy" id="343691"/>
    <lineage>
        <taxon>Eukaryota</taxon>
        <taxon>Metazoa</taxon>
        <taxon>Ecdysozoa</taxon>
        <taxon>Arthropoda</taxon>
        <taxon>Hexapoda</taxon>
        <taxon>Insecta</taxon>
        <taxon>Pterygota</taxon>
        <taxon>Neoptera</taxon>
        <taxon>Endopterygota</taxon>
        <taxon>Diptera</taxon>
        <taxon>Brachycera</taxon>
        <taxon>Stratiomyomorpha</taxon>
        <taxon>Stratiomyidae</taxon>
        <taxon>Hermetiinae</taxon>
        <taxon>Hermetia</taxon>
    </lineage>
</organism>
<dbReference type="InParanoid" id="A0A7R8YSW4"/>
<feature type="compositionally biased region" description="Basic residues" evidence="2">
    <location>
        <begin position="955"/>
        <end position="983"/>
    </location>
</feature>
<dbReference type="Proteomes" id="UP000594454">
    <property type="component" value="Chromosome 2"/>
</dbReference>
<dbReference type="OrthoDB" id="9451547at2759"/>
<feature type="compositionally biased region" description="Low complexity" evidence="2">
    <location>
        <begin position="716"/>
        <end position="728"/>
    </location>
</feature>
<sequence>MEEDEDTYCRFGTPLEPLEEDEVPSKKPIAIEDQIVTDANGKRRFHGAFTGGFSAGFWNTVGSLEGWKPQSFKSSRGEKAEAMKQRAVDFMDEEDLGEFGIAPQRVQTTDDFKQQDGPGTSADQSRKRKLQQTAGPIPGIPVLHQLLQPAKENIAIRLLKKMGWKEGQGVGARQTRREKKSAAQRNARERYVMKMYGCDMGPMQQESKKGDEEDDDESDISDEEITFAPDDFEPFVCSIKTNTFGLGYQGLSRDPVLKKQQHINLFGNAFEVMGKDNKKLSIRGQAFGVGALEEEDEDIYARDDMTRYDFSLDNSGKSKTQSKEKKKAERGVLDGFETAQSISMYTKKVFTITLPANFKPRNWAVRKSRFEPIDENRVASLRKQDEHKVKGLGRHDLDPDQRGQILGEASSSSASTSKNDKVEPEPQQTKKKTYLERINEKYKSKETPSSSKFLEKLASNFDNFTKGEVLNEDKPASQLEVETRKENEKVLSEAKNITKGLDKTPGVFKPFASNEAKQERYEKFVEQNLKNDEEITKFLATIQPLSMNDWDREMEKKEFIQARNIYRPLRGIMSDRFVSEATVIAEREVAKPVEKTEKKIKIERVKTSWKPSSQLCKRFNIAEPFGGAMLDEKKQPKKPRFSVFDYLEVSVNTKENFVTPVIIPSKMERPKPMVSQTQPFDIEAETAATTGRLSTKDLLANEMKASKIEWDRVTEPKSVSSEVSKVPTAQRKTSDKNKTELEKKVEEMKSKHPSEKKDLFKAIFDTDSEEDDEDKSDAKQEEEKKEVDAAKIIGVEAHKDIFASVKQSAAEINVLRNTSPPRGIFANLFTRKPAAEPPSEESTQVGKAAGDAETSKTPPKEKTSDENESKVSTRITFKPRSERERSLDRENLYGPQLPSNLHPAPVPSSSEMPLEQQKSNDGKLDEKLLKLLKKSKKEKKIIEQWVEKPSERAERKKKKKDKDKDKKKKSKKHKKEKKRHKDK</sequence>
<dbReference type="Pfam" id="PF07713">
    <property type="entry name" value="DUF1604"/>
    <property type="match status" value="1"/>
</dbReference>
<feature type="region of interest" description="Disordered" evidence="2">
    <location>
        <begin position="200"/>
        <end position="219"/>
    </location>
</feature>
<evidence type="ECO:0000313" key="5">
    <source>
        <dbReference type="Proteomes" id="UP000594454"/>
    </source>
</evidence>
<dbReference type="FunCoup" id="A0A7R8YSW4">
    <property type="interactions" value="2023"/>
</dbReference>
<keyword evidence="5" id="KW-1185">Reference proteome</keyword>
<accession>A0A7R8YSW4</accession>
<feature type="region of interest" description="Disordered" evidence="2">
    <location>
        <begin position="381"/>
        <end position="435"/>
    </location>
</feature>
<dbReference type="PANTHER" id="PTHR13384:SF19">
    <property type="entry name" value="G PATCH DOMAIN-CONTAINING PROTEIN 1"/>
    <property type="match status" value="1"/>
</dbReference>
<dbReference type="PROSITE" id="PS50174">
    <property type="entry name" value="G_PATCH"/>
    <property type="match status" value="1"/>
</dbReference>
<comment type="similarity">
    <text evidence="1">Belongs to the GPATCH1 family.</text>
</comment>
<feature type="region of interest" description="Disordered" evidence="2">
    <location>
        <begin position="938"/>
        <end position="983"/>
    </location>
</feature>
<evidence type="ECO:0000259" key="3">
    <source>
        <dbReference type="PROSITE" id="PS50174"/>
    </source>
</evidence>
<dbReference type="Pfam" id="PF26093">
    <property type="entry name" value="HTH_TGH"/>
    <property type="match status" value="1"/>
</dbReference>
<feature type="compositionally biased region" description="Basic and acidic residues" evidence="2">
    <location>
        <begin position="858"/>
        <end position="871"/>
    </location>
</feature>
<protein>
    <recommendedName>
        <fullName evidence="3">G-patch domain-containing protein</fullName>
    </recommendedName>
</protein>
<evidence type="ECO:0000256" key="1">
    <source>
        <dbReference type="ARBA" id="ARBA00008600"/>
    </source>
</evidence>
<dbReference type="OMA" id="QLWQQHA"/>
<dbReference type="EMBL" id="LR899010">
    <property type="protein sequence ID" value="CAD7081059.1"/>
    <property type="molecule type" value="Genomic_DNA"/>
</dbReference>
<evidence type="ECO:0000256" key="2">
    <source>
        <dbReference type="SAM" id="MobiDB-lite"/>
    </source>
</evidence>
<feature type="compositionally biased region" description="Polar residues" evidence="2">
    <location>
        <begin position="907"/>
        <end position="917"/>
    </location>
</feature>
<feature type="region of interest" description="Disordered" evidence="2">
    <location>
        <begin position="712"/>
        <end position="787"/>
    </location>
</feature>
<feature type="compositionally biased region" description="Acidic residues" evidence="2">
    <location>
        <begin position="766"/>
        <end position="775"/>
    </location>
</feature>
<reference evidence="4 5" key="1">
    <citation type="submission" date="2020-11" db="EMBL/GenBank/DDBJ databases">
        <authorList>
            <person name="Wallbank WR R."/>
            <person name="Pardo Diaz C."/>
            <person name="Kozak K."/>
            <person name="Martin S."/>
            <person name="Jiggins C."/>
            <person name="Moest M."/>
            <person name="Warren A I."/>
            <person name="Generalovic N T."/>
            <person name="Byers J.R.P. K."/>
            <person name="Montejo-Kovacevich G."/>
            <person name="Yen C E."/>
        </authorList>
    </citation>
    <scope>NUCLEOTIDE SEQUENCE [LARGE SCALE GENOMIC DNA]</scope>
</reference>
<feature type="region of interest" description="Disordered" evidence="2">
    <location>
        <begin position="100"/>
        <end position="136"/>
    </location>
</feature>